<name>A0A844FK17_9LACO</name>
<dbReference type="RefSeq" id="WP_154486128.1">
    <property type="nucleotide sequence ID" value="NZ_VUMW01000001.1"/>
</dbReference>
<organism evidence="1 2">
    <name type="scientific">Lactobacillus equicursoris</name>
    <dbReference type="NCBI Taxonomy" id="420645"/>
    <lineage>
        <taxon>Bacteria</taxon>
        <taxon>Bacillati</taxon>
        <taxon>Bacillota</taxon>
        <taxon>Bacilli</taxon>
        <taxon>Lactobacillales</taxon>
        <taxon>Lactobacillaceae</taxon>
        <taxon>Lactobacillus</taxon>
    </lineage>
</organism>
<gene>
    <name evidence="1" type="ORF">FYJ61_00040</name>
</gene>
<evidence type="ECO:0000313" key="2">
    <source>
        <dbReference type="Proteomes" id="UP000452141"/>
    </source>
</evidence>
<proteinExistence type="predicted"/>
<protein>
    <submittedName>
        <fullName evidence="1">Uncharacterized protein</fullName>
    </submittedName>
</protein>
<accession>A0A844FK17</accession>
<dbReference type="AlphaFoldDB" id="A0A844FK17"/>
<evidence type="ECO:0000313" key="1">
    <source>
        <dbReference type="EMBL" id="MST78900.1"/>
    </source>
</evidence>
<dbReference type="EMBL" id="VUMW01000001">
    <property type="protein sequence ID" value="MST78900.1"/>
    <property type="molecule type" value="Genomic_DNA"/>
</dbReference>
<comment type="caution">
    <text evidence="1">The sequence shown here is derived from an EMBL/GenBank/DDBJ whole genome shotgun (WGS) entry which is preliminary data.</text>
</comment>
<sequence length="94" mass="10586">MNLSLLTQQEVLAQEVLAQEVLAQEVLAQEVLAQEVLAQEVLAQEDTLKLPVWSVFKNNKIIVACLFSKSKLLALDNHLSLEIRFAKKLIFLRG</sequence>
<reference evidence="1 2" key="1">
    <citation type="submission" date="2019-08" db="EMBL/GenBank/DDBJ databases">
        <title>In-depth cultivation of the pig gut microbiome towards novel bacterial diversity and tailored functional studies.</title>
        <authorList>
            <person name="Wylensek D."/>
            <person name="Hitch T.C.A."/>
            <person name="Clavel T."/>
        </authorList>
    </citation>
    <scope>NUCLEOTIDE SEQUENCE [LARGE SCALE GENOMIC DNA]</scope>
    <source>
        <strain evidence="1 2">WCA-470BD-2E</strain>
    </source>
</reference>
<dbReference type="Proteomes" id="UP000452141">
    <property type="component" value="Unassembled WGS sequence"/>
</dbReference>